<dbReference type="InterPro" id="IPR006342">
    <property type="entry name" value="FkbM_mtfrase"/>
</dbReference>
<gene>
    <name evidence="2" type="ORF">Dthio_PD1566</name>
</gene>
<keyword evidence="2" id="KW-0489">Methyltransferase</keyword>
<dbReference type="RefSeq" id="WP_008869543.1">
    <property type="nucleotide sequence ID" value="NZ_ACJN02000002.1"/>
</dbReference>
<dbReference type="Gene3D" id="3.40.50.150">
    <property type="entry name" value="Vaccinia Virus protein VP39"/>
    <property type="match status" value="1"/>
</dbReference>
<dbReference type="PANTHER" id="PTHR34203">
    <property type="entry name" value="METHYLTRANSFERASE, FKBM FAMILY PROTEIN"/>
    <property type="match status" value="1"/>
</dbReference>
<dbReference type="GO" id="GO:0032259">
    <property type="term" value="P:methylation"/>
    <property type="evidence" value="ECO:0007669"/>
    <property type="project" value="UniProtKB-KW"/>
</dbReference>
<dbReference type="GO" id="GO:0008168">
    <property type="term" value="F:methyltransferase activity"/>
    <property type="evidence" value="ECO:0007669"/>
    <property type="project" value="UniProtKB-KW"/>
</dbReference>
<name>D6SN89_9BACT</name>
<comment type="caution">
    <text evidence="2">The sequence shown here is derived from an EMBL/GenBank/DDBJ whole genome shotgun (WGS) entry which is preliminary data.</text>
</comment>
<dbReference type="NCBIfam" id="TIGR01444">
    <property type="entry name" value="fkbM_fam"/>
    <property type="match status" value="1"/>
</dbReference>
<keyword evidence="2" id="KW-0808">Transferase</keyword>
<evidence type="ECO:0000313" key="3">
    <source>
        <dbReference type="Proteomes" id="UP000005496"/>
    </source>
</evidence>
<reference evidence="2" key="1">
    <citation type="submission" date="2010-05" db="EMBL/GenBank/DDBJ databases">
        <title>The draft genome of Desulfonatronospira thiodismutans ASO3-1.</title>
        <authorList>
            <consortium name="US DOE Joint Genome Institute (JGI-PGF)"/>
            <person name="Lucas S."/>
            <person name="Copeland A."/>
            <person name="Lapidus A."/>
            <person name="Cheng J.-F."/>
            <person name="Bruce D."/>
            <person name="Goodwin L."/>
            <person name="Pitluck S."/>
            <person name="Chertkov O."/>
            <person name="Brettin T."/>
            <person name="Detter J.C."/>
            <person name="Han C."/>
            <person name="Land M.L."/>
            <person name="Hauser L."/>
            <person name="Kyrpides N."/>
            <person name="Mikhailova N."/>
            <person name="Muyzer G."/>
            <person name="Woyke T."/>
        </authorList>
    </citation>
    <scope>NUCLEOTIDE SEQUENCE [LARGE SCALE GENOMIC DNA]</scope>
    <source>
        <strain evidence="2">ASO3-1</strain>
    </source>
</reference>
<organism evidence="2 3">
    <name type="scientific">Desulfonatronospira thiodismutans ASO3-1</name>
    <dbReference type="NCBI Taxonomy" id="555779"/>
    <lineage>
        <taxon>Bacteria</taxon>
        <taxon>Pseudomonadati</taxon>
        <taxon>Thermodesulfobacteriota</taxon>
        <taxon>Desulfovibrionia</taxon>
        <taxon>Desulfovibrionales</taxon>
        <taxon>Desulfonatronovibrionaceae</taxon>
        <taxon>Desulfonatronospira</taxon>
    </lineage>
</organism>
<dbReference type="InterPro" id="IPR029063">
    <property type="entry name" value="SAM-dependent_MTases_sf"/>
</dbReference>
<dbReference type="Pfam" id="PF05050">
    <property type="entry name" value="Methyltransf_21"/>
    <property type="match status" value="1"/>
</dbReference>
<evidence type="ECO:0000259" key="1">
    <source>
        <dbReference type="Pfam" id="PF05050"/>
    </source>
</evidence>
<dbReference type="InterPro" id="IPR052514">
    <property type="entry name" value="SAM-dependent_MTase"/>
</dbReference>
<keyword evidence="3" id="KW-1185">Reference proteome</keyword>
<dbReference type="Proteomes" id="UP000005496">
    <property type="component" value="Unassembled WGS sequence"/>
</dbReference>
<proteinExistence type="predicted"/>
<protein>
    <submittedName>
        <fullName evidence="2">Methyltransferase FkbM family</fullName>
    </submittedName>
</protein>
<feature type="domain" description="Methyltransferase FkbM" evidence="1">
    <location>
        <begin position="126"/>
        <end position="292"/>
    </location>
</feature>
<sequence length="373" mass="41889">MDYQNNSISKLETALARIGVSEQARPKMISALREVEDCLMDIDFDARLELVAPVLDALHRDVHILEKKVRIEPELPVLHFKYYYRSAIARGLVLSRPEISDHVWEPQTTRLFLHLVRGASAVAIGGAYFGDHALLAGQMLQFSENTRTARVHCFEMNSEQLDLCRVNARENKVSNLVFHHKALYSRSGVHLGLTGDDAAACAHEVSPNTDDAVPAVTLQEVAQEHGLDSFQVIMLDIEGGELEALKGGEAFLTLPPGQAPDIIFEVHRHYMDWSAGLDNTDIVRYLRSYGYHVFAVRDYQSNVDLRGYPVELVSPETAYLQGPPHGFNMVAVKRVSRLQGPQFRFVEHVSPKLLFHRDPALHAPLVRSEAPRE</sequence>
<dbReference type="OrthoDB" id="2529130at2"/>
<dbReference type="AlphaFoldDB" id="D6SN89"/>
<dbReference type="PANTHER" id="PTHR34203:SF15">
    <property type="entry name" value="SLL1173 PROTEIN"/>
    <property type="match status" value="1"/>
</dbReference>
<accession>D6SN89</accession>
<dbReference type="eggNOG" id="COG2242">
    <property type="taxonomic scope" value="Bacteria"/>
</dbReference>
<evidence type="ECO:0000313" key="2">
    <source>
        <dbReference type="EMBL" id="EFI34215.1"/>
    </source>
</evidence>
<dbReference type="EMBL" id="ACJN02000002">
    <property type="protein sequence ID" value="EFI34215.1"/>
    <property type="molecule type" value="Genomic_DNA"/>
</dbReference>
<dbReference type="SUPFAM" id="SSF53335">
    <property type="entry name" value="S-adenosyl-L-methionine-dependent methyltransferases"/>
    <property type="match status" value="1"/>
</dbReference>